<feature type="region of interest" description="Disordered" evidence="1">
    <location>
        <begin position="42"/>
        <end position="65"/>
    </location>
</feature>
<accession>A0AAW2GED2</accession>
<dbReference type="AlphaFoldDB" id="A0AAW2GED2"/>
<sequence length="298" mass="33256">MDSCNDISPDRDNDGDATRRSVSRTTVASYEALCSTAERLQRTSRRVNSEGAAWRRRRRRPAPARRTTFAPRYCPLSRSHPFSPLAHCVRSLSPSLLLPTRFVSLDPAGRPLTRLTLSLPPLVPYRSRSCSPRSLCICRAPFSRRCRVPSPFVTRQQVLPRTPRLFWSLVAASFLRHPRRDGCCASPLQPLPPPPVPPPPHSFHRTASTATDSPMLSSPASSSTSSCVYFPLSPSRPLTNWSRCSMRASGWRTRLTRASRGVEERDASLRCAAPEPEKRTTAKCTTNYASVCPTSRRN</sequence>
<feature type="compositionally biased region" description="Basic residues" evidence="1">
    <location>
        <begin position="54"/>
        <end position="63"/>
    </location>
</feature>
<gene>
    <name evidence="2" type="ORF">PUN28_004778</name>
</gene>
<reference evidence="2 3" key="1">
    <citation type="submission" date="2023-03" db="EMBL/GenBank/DDBJ databases">
        <title>High recombination rates correlate with genetic variation in Cardiocondyla obscurior ants.</title>
        <authorList>
            <person name="Errbii M."/>
        </authorList>
    </citation>
    <scope>NUCLEOTIDE SEQUENCE [LARGE SCALE GENOMIC DNA]</scope>
    <source>
        <strain evidence="2">Alpha-2009</strain>
        <tissue evidence="2">Whole body</tissue>
    </source>
</reference>
<evidence type="ECO:0000256" key="1">
    <source>
        <dbReference type="SAM" id="MobiDB-lite"/>
    </source>
</evidence>
<evidence type="ECO:0000313" key="3">
    <source>
        <dbReference type="Proteomes" id="UP001430953"/>
    </source>
</evidence>
<feature type="region of interest" description="Disordered" evidence="1">
    <location>
        <begin position="1"/>
        <end position="23"/>
    </location>
</feature>
<comment type="caution">
    <text evidence="2">The sequence shown here is derived from an EMBL/GenBank/DDBJ whole genome shotgun (WGS) entry which is preliminary data.</text>
</comment>
<protein>
    <submittedName>
        <fullName evidence="2">Uncharacterized protein</fullName>
    </submittedName>
</protein>
<evidence type="ECO:0000313" key="2">
    <source>
        <dbReference type="EMBL" id="KAL0125928.1"/>
    </source>
</evidence>
<feature type="region of interest" description="Disordered" evidence="1">
    <location>
        <begin position="189"/>
        <end position="222"/>
    </location>
</feature>
<dbReference type="Proteomes" id="UP001430953">
    <property type="component" value="Unassembled WGS sequence"/>
</dbReference>
<feature type="compositionally biased region" description="Low complexity" evidence="1">
    <location>
        <begin position="213"/>
        <end position="222"/>
    </location>
</feature>
<proteinExistence type="predicted"/>
<name>A0AAW2GED2_9HYME</name>
<keyword evidence="3" id="KW-1185">Reference proteome</keyword>
<organism evidence="2 3">
    <name type="scientific">Cardiocondyla obscurior</name>
    <dbReference type="NCBI Taxonomy" id="286306"/>
    <lineage>
        <taxon>Eukaryota</taxon>
        <taxon>Metazoa</taxon>
        <taxon>Ecdysozoa</taxon>
        <taxon>Arthropoda</taxon>
        <taxon>Hexapoda</taxon>
        <taxon>Insecta</taxon>
        <taxon>Pterygota</taxon>
        <taxon>Neoptera</taxon>
        <taxon>Endopterygota</taxon>
        <taxon>Hymenoptera</taxon>
        <taxon>Apocrita</taxon>
        <taxon>Aculeata</taxon>
        <taxon>Formicoidea</taxon>
        <taxon>Formicidae</taxon>
        <taxon>Myrmicinae</taxon>
        <taxon>Cardiocondyla</taxon>
    </lineage>
</organism>
<dbReference type="EMBL" id="JADYXP020000004">
    <property type="protein sequence ID" value="KAL0125928.1"/>
    <property type="molecule type" value="Genomic_DNA"/>
</dbReference>
<feature type="compositionally biased region" description="Pro residues" evidence="1">
    <location>
        <begin position="189"/>
        <end position="201"/>
    </location>
</feature>
<feature type="compositionally biased region" description="Basic and acidic residues" evidence="1">
    <location>
        <begin position="8"/>
        <end position="19"/>
    </location>
</feature>